<reference evidence="1" key="2">
    <citation type="submission" date="2020-09" db="EMBL/GenBank/DDBJ databases">
        <authorList>
            <person name="Sun Q."/>
            <person name="Zhou Y."/>
        </authorList>
    </citation>
    <scope>NUCLEOTIDE SEQUENCE</scope>
    <source>
        <strain evidence="1">CGMCC 1.15447</strain>
    </source>
</reference>
<gene>
    <name evidence="1" type="ORF">GCM10011507_30730</name>
</gene>
<reference evidence="1" key="1">
    <citation type="journal article" date="2014" name="Int. J. Syst. Evol. Microbiol.">
        <title>Complete genome sequence of Corynebacterium casei LMG S-19264T (=DSM 44701T), isolated from a smear-ripened cheese.</title>
        <authorList>
            <consortium name="US DOE Joint Genome Institute (JGI-PGF)"/>
            <person name="Walter F."/>
            <person name="Albersmeier A."/>
            <person name="Kalinowski J."/>
            <person name="Ruckert C."/>
        </authorList>
    </citation>
    <scope>NUCLEOTIDE SEQUENCE</scope>
    <source>
        <strain evidence="1">CGMCC 1.15447</strain>
    </source>
</reference>
<dbReference type="AlphaFoldDB" id="A0A916RZP3"/>
<evidence type="ECO:0000313" key="2">
    <source>
        <dbReference type="Proteomes" id="UP000648801"/>
    </source>
</evidence>
<dbReference type="EMBL" id="BMJB01000003">
    <property type="protein sequence ID" value="GGA77306.1"/>
    <property type="molecule type" value="Genomic_DNA"/>
</dbReference>
<organism evidence="1 2">
    <name type="scientific">Edaphobacter acidisoli</name>
    <dbReference type="NCBI Taxonomy" id="2040573"/>
    <lineage>
        <taxon>Bacteria</taxon>
        <taxon>Pseudomonadati</taxon>
        <taxon>Acidobacteriota</taxon>
        <taxon>Terriglobia</taxon>
        <taxon>Terriglobales</taxon>
        <taxon>Acidobacteriaceae</taxon>
        <taxon>Edaphobacter</taxon>
    </lineage>
</organism>
<sequence>MVRVERGDAAGDDGLCGEDEFVVGVDGVDELAVDGLADLHGQGFIDLNWQRSVNGDSGRLRLAVCSQCREQKRYEYTSLRHLVT</sequence>
<protein>
    <submittedName>
        <fullName evidence="1">Uncharacterized protein</fullName>
    </submittedName>
</protein>
<accession>A0A916RZP3</accession>
<dbReference type="Proteomes" id="UP000648801">
    <property type="component" value="Unassembled WGS sequence"/>
</dbReference>
<name>A0A916RZP3_9BACT</name>
<proteinExistence type="predicted"/>
<comment type="caution">
    <text evidence="1">The sequence shown here is derived from an EMBL/GenBank/DDBJ whole genome shotgun (WGS) entry which is preliminary data.</text>
</comment>
<evidence type="ECO:0000313" key="1">
    <source>
        <dbReference type="EMBL" id="GGA77306.1"/>
    </source>
</evidence>
<keyword evidence="2" id="KW-1185">Reference proteome</keyword>